<comment type="caution">
    <text evidence="2">The sequence shown here is derived from an EMBL/GenBank/DDBJ whole genome shotgun (WGS) entry which is preliminary data.</text>
</comment>
<dbReference type="AlphaFoldDB" id="A0A286PGX2"/>
<evidence type="ECO:0000259" key="1">
    <source>
        <dbReference type="Pfam" id="PF13649"/>
    </source>
</evidence>
<dbReference type="SUPFAM" id="SSF53335">
    <property type="entry name" value="S-adenosyl-L-methionine-dependent methyltransferases"/>
    <property type="match status" value="1"/>
</dbReference>
<dbReference type="InterPro" id="IPR041698">
    <property type="entry name" value="Methyltransf_25"/>
</dbReference>
<dbReference type="Gene3D" id="3.40.50.150">
    <property type="entry name" value="Vaccinia Virus protein VP39"/>
    <property type="match status" value="1"/>
</dbReference>
<evidence type="ECO:0000313" key="3">
    <source>
        <dbReference type="Proteomes" id="UP000217446"/>
    </source>
</evidence>
<gene>
    <name evidence="2" type="ORF">SO3561_10376</name>
</gene>
<name>A0A286PGX2_STROL</name>
<proteinExistence type="predicted"/>
<organism evidence="2 3">
    <name type="scientific">Streptomyces olivochromogenes</name>
    <dbReference type="NCBI Taxonomy" id="1963"/>
    <lineage>
        <taxon>Bacteria</taxon>
        <taxon>Bacillati</taxon>
        <taxon>Actinomycetota</taxon>
        <taxon>Actinomycetes</taxon>
        <taxon>Kitasatosporales</taxon>
        <taxon>Streptomycetaceae</taxon>
        <taxon>Streptomyces</taxon>
    </lineage>
</organism>
<dbReference type="EMBL" id="BDQI01000065">
    <property type="protein sequence ID" value="GAX58801.1"/>
    <property type="molecule type" value="Genomic_DNA"/>
</dbReference>
<sequence>MIRIGREALRCLLARRGVTFHRTKTWKESPDPERHAKLDRIEHVLEHFPDRVFAFDEFGPLSIRPTAGSCWAEQGRPERHPATYHRTHTQAIGLALAGHQVVGSDLSPVAAARAAAEAAARGSRLPATAADMRQLPFKETSFDVVLCADNSLTHLLSGQDLRTTLRGMRRVLRDDGLLMITVRTYDEARQTRPTSTPPQVSQARDGQAITFQLWHWHEDGERYDLEHFQLIPAKTTWQVRVRRTTHWALTPPQLTEFVTEAGFTNIAWHSPASSGYYQPVLTAQRAPSAQ</sequence>
<dbReference type="Proteomes" id="UP000217446">
    <property type="component" value="Unassembled WGS sequence"/>
</dbReference>
<keyword evidence="3" id="KW-1185">Reference proteome</keyword>
<dbReference type="Pfam" id="PF13649">
    <property type="entry name" value="Methyltransf_25"/>
    <property type="match status" value="1"/>
</dbReference>
<dbReference type="GO" id="GO:0008168">
    <property type="term" value="F:methyltransferase activity"/>
    <property type="evidence" value="ECO:0007669"/>
    <property type="project" value="UniProtKB-ARBA"/>
</dbReference>
<accession>A0A286PGX2</accession>
<dbReference type="RefSeq" id="WP_079065956.1">
    <property type="nucleotide sequence ID" value="NZ_BDQI01000065.1"/>
</dbReference>
<dbReference type="CDD" id="cd02440">
    <property type="entry name" value="AdoMet_MTases"/>
    <property type="match status" value="1"/>
</dbReference>
<feature type="domain" description="Methyltransferase" evidence="1">
    <location>
        <begin position="94"/>
        <end position="176"/>
    </location>
</feature>
<dbReference type="InterPro" id="IPR029063">
    <property type="entry name" value="SAM-dependent_MTases_sf"/>
</dbReference>
<reference evidence="3" key="1">
    <citation type="submission" date="2017-05" db="EMBL/GenBank/DDBJ databases">
        <title>Streptomyces olivochromogenes NBRC 3561 whole genome shotgun sequence.</title>
        <authorList>
            <person name="Dohra H."/>
            <person name="Kodani S."/>
        </authorList>
    </citation>
    <scope>NUCLEOTIDE SEQUENCE [LARGE SCALE GENOMIC DNA]</scope>
    <source>
        <strain evidence="3">NBRC 3561</strain>
    </source>
</reference>
<protein>
    <submittedName>
        <fullName evidence="2">Transposase</fullName>
    </submittedName>
</protein>
<evidence type="ECO:0000313" key="2">
    <source>
        <dbReference type="EMBL" id="GAX58801.1"/>
    </source>
</evidence>